<dbReference type="GeneID" id="70178499"/>
<evidence type="ECO:0000256" key="9">
    <source>
        <dbReference type="ARBA" id="ARBA00022989"/>
    </source>
</evidence>
<evidence type="ECO:0000256" key="4">
    <source>
        <dbReference type="ARBA" id="ARBA00010031"/>
    </source>
</evidence>
<feature type="transmembrane region" description="Helical" evidence="14">
    <location>
        <begin position="251"/>
        <end position="270"/>
    </location>
</feature>
<evidence type="ECO:0000256" key="6">
    <source>
        <dbReference type="ARBA" id="ARBA00022622"/>
    </source>
</evidence>
<dbReference type="InterPro" id="IPR052337">
    <property type="entry name" value="SAT4-like"/>
</dbReference>
<evidence type="ECO:0000256" key="7">
    <source>
        <dbReference type="ARBA" id="ARBA00022692"/>
    </source>
</evidence>
<evidence type="ECO:0000313" key="18">
    <source>
        <dbReference type="Proteomes" id="UP000756346"/>
    </source>
</evidence>
<keyword evidence="6" id="KW-0336">GPI-anchor</keyword>
<feature type="transmembrane region" description="Helical" evidence="14">
    <location>
        <begin position="216"/>
        <end position="235"/>
    </location>
</feature>
<feature type="transmembrane region" description="Helical" evidence="14">
    <location>
        <begin position="99"/>
        <end position="126"/>
    </location>
</feature>
<dbReference type="Pfam" id="PF20684">
    <property type="entry name" value="Fung_rhodopsin"/>
    <property type="match status" value="1"/>
</dbReference>
<organism evidence="17 18">
    <name type="scientific">Microdochium trichocladiopsis</name>
    <dbReference type="NCBI Taxonomy" id="1682393"/>
    <lineage>
        <taxon>Eukaryota</taxon>
        <taxon>Fungi</taxon>
        <taxon>Dikarya</taxon>
        <taxon>Ascomycota</taxon>
        <taxon>Pezizomycotina</taxon>
        <taxon>Sordariomycetes</taxon>
        <taxon>Xylariomycetidae</taxon>
        <taxon>Xylariales</taxon>
        <taxon>Microdochiaceae</taxon>
        <taxon>Microdochium</taxon>
    </lineage>
</organism>
<keyword evidence="8" id="KW-0732">Signal</keyword>
<feature type="domain" description="Rhodopsin" evidence="16">
    <location>
        <begin position="83"/>
        <end position="314"/>
    </location>
</feature>
<feature type="transmembrane region" description="Helical" evidence="14">
    <location>
        <begin position="173"/>
        <end position="196"/>
    </location>
</feature>
<evidence type="ECO:0000256" key="11">
    <source>
        <dbReference type="ARBA" id="ARBA00023157"/>
    </source>
</evidence>
<keyword evidence="12" id="KW-0449">Lipoprotein</keyword>
<keyword evidence="7 14" id="KW-0812">Transmembrane</keyword>
<dbReference type="EMBL" id="JAGTJQ010000012">
    <property type="protein sequence ID" value="KAH7016533.1"/>
    <property type="molecule type" value="Genomic_DNA"/>
</dbReference>
<gene>
    <name evidence="17" type="ORF">B0I36DRAFT_215033</name>
</gene>
<protein>
    <recommendedName>
        <fullName evidence="19">Extracellular membrane protein CFEM domain-containing protein</fullName>
    </recommendedName>
</protein>
<evidence type="ECO:0000256" key="12">
    <source>
        <dbReference type="ARBA" id="ARBA00023288"/>
    </source>
</evidence>
<sequence length="314" mass="34552">CIVDAFAAKGCNGTDLASCLCADIALQAGLSECVQTSCTFADQVVAGRIETEICASYPKESRSSEVISVTIAGCVIVFPVIALRLYSRLRYAKGFSGDDFATIAAAVAAINLYNASIGFGMHYWTIPVETGTLILKLFYLNSIVYMVLLVVGKMAILLVYLRIFPVPTIRHITWALLCLLPVLEAVYTLLTALQCIPIESIWDRLITARRCIDINAVIYSRGILSIVEDVAILILPMKQIWQLQIQRHRRIILVTLFSIGSFACLTSMIRMKYAVSYSTTFDATWDGVDIVVWSAVEKFCALLCGSLPALRPLV</sequence>
<evidence type="ECO:0000256" key="3">
    <source>
        <dbReference type="ARBA" id="ARBA00004613"/>
    </source>
</evidence>
<evidence type="ECO:0000256" key="5">
    <source>
        <dbReference type="ARBA" id="ARBA00022525"/>
    </source>
</evidence>
<feature type="domain" description="CFEM" evidence="15">
    <location>
        <begin position="1"/>
        <end position="55"/>
    </location>
</feature>
<keyword evidence="9 14" id="KW-1133">Transmembrane helix</keyword>
<reference evidence="17" key="1">
    <citation type="journal article" date="2021" name="Nat. Commun.">
        <title>Genetic determinants of endophytism in the Arabidopsis root mycobiome.</title>
        <authorList>
            <person name="Mesny F."/>
            <person name="Miyauchi S."/>
            <person name="Thiergart T."/>
            <person name="Pickel B."/>
            <person name="Atanasova L."/>
            <person name="Karlsson M."/>
            <person name="Huettel B."/>
            <person name="Barry K.W."/>
            <person name="Haridas S."/>
            <person name="Chen C."/>
            <person name="Bauer D."/>
            <person name="Andreopoulos W."/>
            <person name="Pangilinan J."/>
            <person name="LaButti K."/>
            <person name="Riley R."/>
            <person name="Lipzen A."/>
            <person name="Clum A."/>
            <person name="Drula E."/>
            <person name="Henrissat B."/>
            <person name="Kohler A."/>
            <person name="Grigoriev I.V."/>
            <person name="Martin F.M."/>
            <person name="Hacquard S."/>
        </authorList>
    </citation>
    <scope>NUCLEOTIDE SEQUENCE</scope>
    <source>
        <strain evidence="17">MPI-CAGE-CH-0230</strain>
    </source>
</reference>
<evidence type="ECO:0000256" key="10">
    <source>
        <dbReference type="ARBA" id="ARBA00023136"/>
    </source>
</evidence>
<evidence type="ECO:0000259" key="16">
    <source>
        <dbReference type="Pfam" id="PF20684"/>
    </source>
</evidence>
<keyword evidence="11" id="KW-1015">Disulfide bond</keyword>
<dbReference type="GO" id="GO:0098552">
    <property type="term" value="C:side of membrane"/>
    <property type="evidence" value="ECO:0007669"/>
    <property type="project" value="UniProtKB-KW"/>
</dbReference>
<feature type="transmembrane region" description="Helical" evidence="14">
    <location>
        <begin position="138"/>
        <end position="161"/>
    </location>
</feature>
<keyword evidence="5" id="KW-0964">Secreted</keyword>
<accession>A0A9P8XU14</accession>
<evidence type="ECO:0000256" key="8">
    <source>
        <dbReference type="ARBA" id="ARBA00022729"/>
    </source>
</evidence>
<proteinExistence type="inferred from homology"/>
<dbReference type="PANTHER" id="PTHR33048:SF160">
    <property type="entry name" value="SAT4 FAMILY MEMBRANE PROTEIN"/>
    <property type="match status" value="1"/>
</dbReference>
<name>A0A9P8XU14_9PEZI</name>
<evidence type="ECO:0000259" key="15">
    <source>
        <dbReference type="Pfam" id="PF05730"/>
    </source>
</evidence>
<keyword evidence="10 14" id="KW-0472">Membrane</keyword>
<dbReference type="InterPro" id="IPR049326">
    <property type="entry name" value="Rhodopsin_dom_fungi"/>
</dbReference>
<comment type="caution">
    <text evidence="17">The sequence shown here is derived from an EMBL/GenBank/DDBJ whole genome shotgun (WGS) entry which is preliminary data.</text>
</comment>
<dbReference type="OrthoDB" id="5278984at2759"/>
<keyword evidence="6" id="KW-0325">Glycoprotein</keyword>
<comment type="similarity">
    <text evidence="13">Belongs to the SAT4 family.</text>
</comment>
<evidence type="ECO:0000313" key="17">
    <source>
        <dbReference type="EMBL" id="KAH7016533.1"/>
    </source>
</evidence>
<dbReference type="GO" id="GO:0005576">
    <property type="term" value="C:extracellular region"/>
    <property type="evidence" value="ECO:0007669"/>
    <property type="project" value="UniProtKB-SubCell"/>
</dbReference>
<comment type="similarity">
    <text evidence="4">Belongs to the RBT5 family.</text>
</comment>
<feature type="transmembrane region" description="Helical" evidence="14">
    <location>
        <begin position="66"/>
        <end position="87"/>
    </location>
</feature>
<evidence type="ECO:0000256" key="1">
    <source>
        <dbReference type="ARBA" id="ARBA00004141"/>
    </source>
</evidence>
<dbReference type="Proteomes" id="UP000756346">
    <property type="component" value="Unassembled WGS sequence"/>
</dbReference>
<keyword evidence="18" id="KW-1185">Reference proteome</keyword>
<evidence type="ECO:0000256" key="14">
    <source>
        <dbReference type="SAM" id="Phobius"/>
    </source>
</evidence>
<evidence type="ECO:0000256" key="13">
    <source>
        <dbReference type="ARBA" id="ARBA00038359"/>
    </source>
</evidence>
<dbReference type="RefSeq" id="XP_046006157.1">
    <property type="nucleotide sequence ID" value="XM_046148953.1"/>
</dbReference>
<feature type="non-terminal residue" evidence="17">
    <location>
        <position position="1"/>
    </location>
</feature>
<dbReference type="PANTHER" id="PTHR33048">
    <property type="entry name" value="PTH11-LIKE INTEGRAL MEMBRANE PROTEIN (AFU_ORTHOLOGUE AFUA_5G11245)"/>
    <property type="match status" value="1"/>
</dbReference>
<evidence type="ECO:0000256" key="2">
    <source>
        <dbReference type="ARBA" id="ARBA00004589"/>
    </source>
</evidence>
<comment type="subcellular location">
    <subcellularLocation>
        <location evidence="2">Membrane</location>
        <topology evidence="2">Lipid-anchor</topology>
        <topology evidence="2">GPI-anchor</topology>
    </subcellularLocation>
    <subcellularLocation>
        <location evidence="1">Membrane</location>
        <topology evidence="1">Multi-pass membrane protein</topology>
    </subcellularLocation>
    <subcellularLocation>
        <location evidence="3">Secreted</location>
    </subcellularLocation>
</comment>
<dbReference type="InterPro" id="IPR008427">
    <property type="entry name" value="Extracellular_membr_CFEM_dom"/>
</dbReference>
<evidence type="ECO:0008006" key="19">
    <source>
        <dbReference type="Google" id="ProtNLM"/>
    </source>
</evidence>
<feature type="non-terminal residue" evidence="17">
    <location>
        <position position="314"/>
    </location>
</feature>
<dbReference type="AlphaFoldDB" id="A0A9P8XU14"/>
<dbReference type="Pfam" id="PF05730">
    <property type="entry name" value="CFEM"/>
    <property type="match status" value="1"/>
</dbReference>